<evidence type="ECO:0000256" key="14">
    <source>
        <dbReference type="PIRSR" id="PIRSR600715-1"/>
    </source>
</evidence>
<dbReference type="Pfam" id="PF00953">
    <property type="entry name" value="Glycos_transf_4"/>
    <property type="match status" value="1"/>
</dbReference>
<keyword evidence="7 12" id="KW-0573">Peptidoglycan synthesis</keyword>
<organism evidence="15 16">
    <name type="scientific">Polaribacter vadi</name>
    <dbReference type="NCBI Taxonomy" id="1774273"/>
    <lineage>
        <taxon>Bacteria</taxon>
        <taxon>Pseudomonadati</taxon>
        <taxon>Bacteroidota</taxon>
        <taxon>Flavobacteriia</taxon>
        <taxon>Flavobacteriales</taxon>
        <taxon>Flavobacteriaceae</taxon>
    </lineage>
</organism>
<evidence type="ECO:0000256" key="2">
    <source>
        <dbReference type="ARBA" id="ARBA00005583"/>
    </source>
</evidence>
<evidence type="ECO:0000256" key="5">
    <source>
        <dbReference type="ARBA" id="ARBA00022692"/>
    </source>
</evidence>
<dbReference type="UniPathway" id="UPA00219"/>
<evidence type="ECO:0000313" key="16">
    <source>
        <dbReference type="Proteomes" id="UP000092584"/>
    </source>
</evidence>
<keyword evidence="11 12" id="KW-0961">Cell wall biogenesis/degradation</keyword>
<dbReference type="Proteomes" id="UP000092584">
    <property type="component" value="Unassembled WGS sequence"/>
</dbReference>
<dbReference type="PANTHER" id="PTHR22926">
    <property type="entry name" value="PHOSPHO-N-ACETYLMURAMOYL-PENTAPEPTIDE-TRANSFERASE"/>
    <property type="match status" value="1"/>
</dbReference>
<evidence type="ECO:0000313" key="15">
    <source>
        <dbReference type="EMBL" id="OBY62026.1"/>
    </source>
</evidence>
<dbReference type="KEGG" id="pob:LPB03_14610"/>
<dbReference type="GO" id="GO:0051301">
    <property type="term" value="P:cell division"/>
    <property type="evidence" value="ECO:0007669"/>
    <property type="project" value="UniProtKB-KW"/>
</dbReference>
<feature type="transmembrane region" description="Helical" evidence="12">
    <location>
        <begin position="75"/>
        <end position="92"/>
    </location>
</feature>
<name>A0A1B8TQR8_9FLAO</name>
<comment type="pathway">
    <text evidence="12">Cell wall biogenesis; peptidoglycan biosynthesis.</text>
</comment>
<evidence type="ECO:0000256" key="4">
    <source>
        <dbReference type="ARBA" id="ARBA00022679"/>
    </source>
</evidence>
<evidence type="ECO:0000256" key="6">
    <source>
        <dbReference type="ARBA" id="ARBA00022960"/>
    </source>
</evidence>
<dbReference type="Pfam" id="PF10555">
    <property type="entry name" value="MraY_sig1"/>
    <property type="match status" value="1"/>
</dbReference>
<keyword evidence="5 12" id="KW-0812">Transmembrane</keyword>
<dbReference type="PROSITE" id="PS01347">
    <property type="entry name" value="MRAY_1"/>
    <property type="match status" value="1"/>
</dbReference>
<evidence type="ECO:0000256" key="10">
    <source>
        <dbReference type="ARBA" id="ARBA00023306"/>
    </source>
</evidence>
<reference evidence="16" key="1">
    <citation type="submission" date="2016-02" db="EMBL/GenBank/DDBJ databases">
        <authorList>
            <person name="Shin S.-K."/>
            <person name="Yi H."/>
            <person name="Kim E."/>
        </authorList>
    </citation>
    <scope>NUCLEOTIDE SEQUENCE [LARGE SCALE GENOMIC DNA]</scope>
    <source>
        <strain evidence="16">LPB0003</strain>
    </source>
</reference>
<dbReference type="EC" id="2.7.8.13" evidence="12 13"/>
<feature type="transmembrane region" description="Helical" evidence="12">
    <location>
        <begin position="20"/>
        <end position="43"/>
    </location>
</feature>
<keyword evidence="10 12" id="KW-0131">Cell cycle</keyword>
<feature type="binding site" evidence="14">
    <location>
        <position position="309"/>
    </location>
    <ligand>
        <name>Mg(2+)</name>
        <dbReference type="ChEBI" id="CHEBI:18420"/>
    </ligand>
</feature>
<dbReference type="RefSeq" id="WP_065320381.1">
    <property type="nucleotide sequence ID" value="NZ_CP017477.1"/>
</dbReference>
<evidence type="ECO:0000256" key="13">
    <source>
        <dbReference type="NCBIfam" id="TIGR00445"/>
    </source>
</evidence>
<dbReference type="HAMAP" id="MF_00038">
    <property type="entry name" value="MraY"/>
    <property type="match status" value="1"/>
</dbReference>
<dbReference type="CDD" id="cd06852">
    <property type="entry name" value="GT_MraY"/>
    <property type="match status" value="1"/>
</dbReference>
<comment type="subcellular location">
    <subcellularLocation>
        <location evidence="12">Cell membrane</location>
        <topology evidence="12">Multi-pass membrane protein</topology>
    </subcellularLocation>
    <subcellularLocation>
        <location evidence="1">Membrane</location>
        <topology evidence="1">Multi-pass membrane protein</topology>
    </subcellularLocation>
</comment>
<proteinExistence type="inferred from homology"/>
<feature type="binding site" evidence="14">
    <location>
        <position position="234"/>
    </location>
    <ligand>
        <name>Mg(2+)</name>
        <dbReference type="ChEBI" id="CHEBI:18420"/>
    </ligand>
</feature>
<evidence type="ECO:0000256" key="7">
    <source>
        <dbReference type="ARBA" id="ARBA00022984"/>
    </source>
</evidence>
<keyword evidence="12 14" id="KW-0460">Magnesium</keyword>
<dbReference type="NCBIfam" id="TIGR00445">
    <property type="entry name" value="mraY"/>
    <property type="match status" value="1"/>
</dbReference>
<feature type="transmembrane region" description="Helical" evidence="12">
    <location>
        <begin position="281"/>
        <end position="298"/>
    </location>
</feature>
<keyword evidence="3 12" id="KW-0132">Cell division</keyword>
<feature type="transmembrane region" description="Helical" evidence="12">
    <location>
        <begin position="136"/>
        <end position="153"/>
    </location>
</feature>
<keyword evidence="8 12" id="KW-1133">Transmembrane helix</keyword>
<evidence type="ECO:0000256" key="1">
    <source>
        <dbReference type="ARBA" id="ARBA00004141"/>
    </source>
</evidence>
<dbReference type="STRING" id="1774273.LPB03_14610"/>
<evidence type="ECO:0000256" key="12">
    <source>
        <dbReference type="HAMAP-Rule" id="MF_00038"/>
    </source>
</evidence>
<feature type="transmembrane region" description="Helical" evidence="12">
    <location>
        <begin position="242"/>
        <end position="261"/>
    </location>
</feature>
<comment type="caution">
    <text evidence="15">The sequence shown here is derived from an EMBL/GenBank/DDBJ whole genome shotgun (WGS) entry which is preliminary data.</text>
</comment>
<accession>A0A1B8TQR8</accession>
<dbReference type="PROSITE" id="PS01348">
    <property type="entry name" value="MRAY_2"/>
    <property type="match status" value="1"/>
</dbReference>
<feature type="transmembrane region" description="Helical" evidence="12">
    <location>
        <begin position="305"/>
        <end position="326"/>
    </location>
</feature>
<comment type="function">
    <text evidence="12">Catalyzes the initial step of the lipid cycle reactions in the biosynthesis of the cell wall peptidoglycan: transfers peptidoglycan precursor phospho-MurNAc-pentapeptide from UDP-MurNAc-pentapeptide onto the lipid carrier undecaprenyl phosphate, yielding undecaprenyl-pyrophosphoryl-MurNAc-pentapeptide, known as lipid I.</text>
</comment>
<dbReference type="GO" id="GO:0046872">
    <property type="term" value="F:metal ion binding"/>
    <property type="evidence" value="ECO:0007669"/>
    <property type="project" value="UniProtKB-KW"/>
</dbReference>
<keyword evidence="12 14" id="KW-0479">Metal-binding</keyword>
<evidence type="ECO:0000256" key="11">
    <source>
        <dbReference type="ARBA" id="ARBA00023316"/>
    </source>
</evidence>
<dbReference type="EMBL" id="LSFM01000025">
    <property type="protein sequence ID" value="OBY62026.1"/>
    <property type="molecule type" value="Genomic_DNA"/>
</dbReference>
<dbReference type="GO" id="GO:0051992">
    <property type="term" value="F:UDP-N-acetylmuramoyl-L-alanyl-D-glutamyl-meso-2,6-diaminopimelyl-D-alanyl-D-alanine:undecaprenyl-phosphate transferase activity"/>
    <property type="evidence" value="ECO:0007669"/>
    <property type="project" value="RHEA"/>
</dbReference>
<dbReference type="OrthoDB" id="9805475at2"/>
<feature type="transmembrane region" description="Helical" evidence="12">
    <location>
        <begin position="98"/>
        <end position="116"/>
    </location>
</feature>
<keyword evidence="12" id="KW-1003">Cell membrane</keyword>
<dbReference type="GO" id="GO:0005886">
    <property type="term" value="C:plasma membrane"/>
    <property type="evidence" value="ECO:0007669"/>
    <property type="project" value="UniProtKB-SubCell"/>
</dbReference>
<keyword evidence="16" id="KW-1185">Reference proteome</keyword>
<dbReference type="GO" id="GO:0009252">
    <property type="term" value="P:peptidoglycan biosynthetic process"/>
    <property type="evidence" value="ECO:0007669"/>
    <property type="project" value="UniProtKB-UniRule"/>
</dbReference>
<sequence>MLYYLFEYLESQFSIPGASVFQFITFRAAAAFILSLLISAIYGKRIINYLQKKQVGETVRDLGLDGQKQKSGTPTMGGIIIILATLIPAVLLAKLDNIYIIILIITTVWMGLIGFLDDYIKVFKKDKDGLSGKFKILGQVGLGLIVGSMLYFNDDVVIKEQLPIDQQIVQENGRKQVFGEAHKSTKTTVPFFKNNELDYSKAFSFLGDGYEKYGWIVFIFITVFIVTGVSNGANLTDGIDGLAAGSSAIIVVTLAVFAWVSGNIIFADYLDVMYIPNSGEMTVFILAFAGALIGFLWYNTYPAQVFMGDTGSLTIGGIIAVIAISIRKELLLPILAGIFVIENLSVIMQVSWFKYTKKKFGEGRRIFKMSPLHHHYQKLSYHESKIVVRFWIVGILLAVFTIATLKLR</sequence>
<feature type="transmembrane region" description="Helical" evidence="12">
    <location>
        <begin position="386"/>
        <end position="405"/>
    </location>
</feature>
<dbReference type="GO" id="GO:0008963">
    <property type="term" value="F:phospho-N-acetylmuramoyl-pentapeptide-transferase activity"/>
    <property type="evidence" value="ECO:0007669"/>
    <property type="project" value="UniProtKB-UniRule"/>
</dbReference>
<dbReference type="InterPro" id="IPR018480">
    <property type="entry name" value="PNAcMuramoyl-5peptid_Trfase_CS"/>
</dbReference>
<feature type="transmembrane region" description="Helical" evidence="12">
    <location>
        <begin position="213"/>
        <end position="230"/>
    </location>
</feature>
<comment type="similarity">
    <text evidence="2 12">Belongs to the glycosyltransferase 4 family. MraY subfamily.</text>
</comment>
<comment type="catalytic activity">
    <reaction evidence="12">
        <text>UDP-N-acetyl-alpha-D-muramoyl-L-alanyl-gamma-D-glutamyl-meso-2,6-diaminopimeloyl-D-alanyl-D-alanine + di-trans,octa-cis-undecaprenyl phosphate = di-trans,octa-cis-undecaprenyl diphospho-N-acetyl-alpha-D-muramoyl-L-alanyl-D-glutamyl-meso-2,6-diaminopimeloyl-D-alanyl-D-alanine + UMP</text>
        <dbReference type="Rhea" id="RHEA:28386"/>
        <dbReference type="ChEBI" id="CHEBI:57865"/>
        <dbReference type="ChEBI" id="CHEBI:60392"/>
        <dbReference type="ChEBI" id="CHEBI:61386"/>
        <dbReference type="ChEBI" id="CHEBI:61387"/>
        <dbReference type="EC" id="2.7.8.13"/>
    </reaction>
</comment>
<dbReference type="InterPro" id="IPR000715">
    <property type="entry name" value="Glycosyl_transferase_4"/>
</dbReference>
<comment type="cofactor">
    <cofactor evidence="12 14">
        <name>Mg(2+)</name>
        <dbReference type="ChEBI" id="CHEBI:18420"/>
    </cofactor>
</comment>
<dbReference type="InterPro" id="IPR003524">
    <property type="entry name" value="PNAcMuramoyl-5peptid_Trfase"/>
</dbReference>
<evidence type="ECO:0000256" key="3">
    <source>
        <dbReference type="ARBA" id="ARBA00022618"/>
    </source>
</evidence>
<dbReference type="GO" id="GO:0071555">
    <property type="term" value="P:cell wall organization"/>
    <property type="evidence" value="ECO:0007669"/>
    <property type="project" value="UniProtKB-KW"/>
</dbReference>
<feature type="transmembrane region" description="Helical" evidence="12">
    <location>
        <begin position="332"/>
        <end position="355"/>
    </location>
</feature>
<keyword evidence="9 12" id="KW-0472">Membrane</keyword>
<gene>
    <name evidence="12" type="primary">mraY</name>
    <name evidence="15" type="ORF">LPB3_14695</name>
</gene>
<dbReference type="PANTHER" id="PTHR22926:SF5">
    <property type="entry name" value="PHOSPHO-N-ACETYLMURAMOYL-PENTAPEPTIDE-TRANSFERASE HOMOLOG"/>
    <property type="match status" value="1"/>
</dbReference>
<keyword evidence="4 12" id="KW-0808">Transferase</keyword>
<dbReference type="GO" id="GO:0008360">
    <property type="term" value="P:regulation of cell shape"/>
    <property type="evidence" value="ECO:0007669"/>
    <property type="project" value="UniProtKB-KW"/>
</dbReference>
<keyword evidence="6 12" id="KW-0133">Cell shape</keyword>
<evidence type="ECO:0000256" key="8">
    <source>
        <dbReference type="ARBA" id="ARBA00022989"/>
    </source>
</evidence>
<evidence type="ECO:0000256" key="9">
    <source>
        <dbReference type="ARBA" id="ARBA00023136"/>
    </source>
</evidence>
<dbReference type="AlphaFoldDB" id="A0A1B8TQR8"/>
<protein>
    <recommendedName>
        <fullName evidence="12 13">Phospho-N-acetylmuramoyl-pentapeptide-transferase</fullName>
        <ecNumber evidence="12 13">2.7.8.13</ecNumber>
    </recommendedName>
    <alternativeName>
        <fullName evidence="12">UDP-MurNAc-pentapeptide phosphotransferase</fullName>
    </alternativeName>
</protein>